<dbReference type="AlphaFoldDB" id="A0A1H9REE4"/>
<accession>A0A1H9REE4</accession>
<evidence type="ECO:0000313" key="1">
    <source>
        <dbReference type="EMBL" id="SER71116.1"/>
    </source>
</evidence>
<reference evidence="1 2" key="1">
    <citation type="submission" date="2016-10" db="EMBL/GenBank/DDBJ databases">
        <authorList>
            <person name="de Groot N.N."/>
        </authorList>
    </citation>
    <scope>NUCLEOTIDE SEQUENCE [LARGE SCALE GENOMIC DNA]</scope>
    <source>
        <strain evidence="1 2">AR40</strain>
    </source>
</reference>
<dbReference type="RefSeq" id="WP_074755732.1">
    <property type="nucleotide sequence ID" value="NZ_FOGJ01000009.1"/>
</dbReference>
<gene>
    <name evidence="1" type="ORF">SAMN04487884_109134</name>
</gene>
<dbReference type="EMBL" id="FOGJ01000009">
    <property type="protein sequence ID" value="SER71116.1"/>
    <property type="molecule type" value="Genomic_DNA"/>
</dbReference>
<sequence length="238" mass="27352">MPVYLYGNANGTYQPPDIDVFALAKAQNNKPVMFKDTEAGKNMPAVKVNISAEGLRALHGTKLPGSIDIKAEQERMRYASEHQPVESFRSRLAREFQHGTENLRAEKPYGKVTIEEKEDILMNSFRNIADEIVAGHDNGTRVRFIEDQNSEDGYRKLSKDEELDILQQEFEEFTESRFGKKQQEAVEMVNKQMEELQKVLEKSGKSSIRQRAYQTEKIPDDFLEKILERARMHIAGLK</sequence>
<organism evidence="1 2">
    <name type="scientific">Butyrivibrio fibrisolvens</name>
    <dbReference type="NCBI Taxonomy" id="831"/>
    <lineage>
        <taxon>Bacteria</taxon>
        <taxon>Bacillati</taxon>
        <taxon>Bacillota</taxon>
        <taxon>Clostridia</taxon>
        <taxon>Lachnospirales</taxon>
        <taxon>Lachnospiraceae</taxon>
        <taxon>Butyrivibrio</taxon>
    </lineage>
</organism>
<proteinExistence type="predicted"/>
<name>A0A1H9REE4_BUTFI</name>
<protein>
    <submittedName>
        <fullName evidence="1">Uncharacterized protein</fullName>
    </submittedName>
</protein>
<dbReference type="OrthoDB" id="9773359at2"/>
<dbReference type="Proteomes" id="UP000182584">
    <property type="component" value="Unassembled WGS sequence"/>
</dbReference>
<evidence type="ECO:0000313" key="2">
    <source>
        <dbReference type="Proteomes" id="UP000182584"/>
    </source>
</evidence>